<gene>
    <name evidence="1" type="ORF">M9Y10_026812</name>
</gene>
<proteinExistence type="predicted"/>
<protein>
    <recommendedName>
        <fullName evidence="3">UBA domain-containing protein</fullName>
    </recommendedName>
</protein>
<name>A0ABR2H6M9_9EUKA</name>
<evidence type="ECO:0000313" key="1">
    <source>
        <dbReference type="EMBL" id="KAK8841860.1"/>
    </source>
</evidence>
<accession>A0ABR2H6M9</accession>
<evidence type="ECO:0000313" key="2">
    <source>
        <dbReference type="Proteomes" id="UP001470230"/>
    </source>
</evidence>
<dbReference type="EMBL" id="JAPFFF010000040">
    <property type="protein sequence ID" value="KAK8841860.1"/>
    <property type="molecule type" value="Genomic_DNA"/>
</dbReference>
<evidence type="ECO:0008006" key="3">
    <source>
        <dbReference type="Google" id="ProtNLM"/>
    </source>
</evidence>
<organism evidence="1 2">
    <name type="scientific">Tritrichomonas musculus</name>
    <dbReference type="NCBI Taxonomy" id="1915356"/>
    <lineage>
        <taxon>Eukaryota</taxon>
        <taxon>Metamonada</taxon>
        <taxon>Parabasalia</taxon>
        <taxon>Tritrichomonadida</taxon>
        <taxon>Tritrichomonadidae</taxon>
        <taxon>Tritrichomonas</taxon>
    </lineage>
</organism>
<dbReference type="Proteomes" id="UP001470230">
    <property type="component" value="Unassembled WGS sequence"/>
</dbReference>
<comment type="caution">
    <text evidence="1">The sequence shown here is derived from an EMBL/GenBank/DDBJ whole genome shotgun (WGS) entry which is preliminary data.</text>
</comment>
<reference evidence="1 2" key="1">
    <citation type="submission" date="2024-04" db="EMBL/GenBank/DDBJ databases">
        <title>Tritrichomonas musculus Genome.</title>
        <authorList>
            <person name="Alves-Ferreira E."/>
            <person name="Grigg M."/>
            <person name="Lorenzi H."/>
            <person name="Galac M."/>
        </authorList>
    </citation>
    <scope>NUCLEOTIDE SEQUENCE [LARGE SCALE GENOMIC DNA]</scope>
    <source>
        <strain evidence="1 2">EAF2021</strain>
    </source>
</reference>
<keyword evidence="2" id="KW-1185">Reference proteome</keyword>
<sequence>MERVMKETERSIKIREKRKALGDYDIYIAKNDPNHEPPLQFQATTSQVKQEQSKIDDAMKKLKDQLTQLGFSNVLIQNKVVNDHRCKDIDSAIDLYLEYDNKRLQNS</sequence>